<reference evidence="1 2" key="1">
    <citation type="journal article" date="2015" name="Genome Announc.">
        <title>Draft Genome Sequences of Marine Isolates of Thalassomonas viridans and Thalassomonas actiniarum.</title>
        <authorList>
            <person name="Olonade I."/>
            <person name="van Zyl L.J."/>
            <person name="Trindade M."/>
        </authorList>
    </citation>
    <scope>NUCLEOTIDE SEQUENCE [LARGE SCALE GENOMIC DNA]</scope>
    <source>
        <strain evidence="1 2">XOM25</strain>
    </source>
</reference>
<dbReference type="Proteomes" id="UP000032352">
    <property type="component" value="Chromosome"/>
</dbReference>
<gene>
    <name evidence="1" type="ORF">SG34_005045</name>
</gene>
<dbReference type="AlphaFoldDB" id="A0AAE9Z588"/>
<proteinExistence type="predicted"/>
<dbReference type="RefSeq" id="WP_161797921.1">
    <property type="nucleotide sequence ID" value="NZ_CP059733.1"/>
</dbReference>
<dbReference type="KEGG" id="tvd:SG34_005045"/>
<dbReference type="EMBL" id="CP059733">
    <property type="protein sequence ID" value="WDE06294.1"/>
    <property type="molecule type" value="Genomic_DNA"/>
</dbReference>
<accession>A0AAE9Z588</accession>
<keyword evidence="2" id="KW-1185">Reference proteome</keyword>
<sequence>MSSGLSVLIESVHETIASSSLNSKVREEFLAVLVKADAEDNNVIFLGKLQY</sequence>
<name>A0AAE9Z588_9GAMM</name>
<evidence type="ECO:0000313" key="1">
    <source>
        <dbReference type="EMBL" id="WDE06294.1"/>
    </source>
</evidence>
<organism evidence="1 2">
    <name type="scientific">Thalassomonas viridans</name>
    <dbReference type="NCBI Taxonomy" id="137584"/>
    <lineage>
        <taxon>Bacteria</taxon>
        <taxon>Pseudomonadati</taxon>
        <taxon>Pseudomonadota</taxon>
        <taxon>Gammaproteobacteria</taxon>
        <taxon>Alteromonadales</taxon>
        <taxon>Colwelliaceae</taxon>
        <taxon>Thalassomonas</taxon>
    </lineage>
</organism>
<protein>
    <submittedName>
        <fullName evidence="1">Uncharacterized protein</fullName>
    </submittedName>
</protein>
<evidence type="ECO:0000313" key="2">
    <source>
        <dbReference type="Proteomes" id="UP000032352"/>
    </source>
</evidence>
<reference evidence="1 2" key="2">
    <citation type="journal article" date="2022" name="Mar. Drugs">
        <title>Bioassay-Guided Fractionation Leads to the Detection of Cholic Acid Generated by the Rare Thalassomonas sp.</title>
        <authorList>
            <person name="Pheiffer F."/>
            <person name="Schneider Y.K."/>
            <person name="Hansen E.H."/>
            <person name="Andersen J.H."/>
            <person name="Isaksson J."/>
            <person name="Busche T."/>
            <person name="R C."/>
            <person name="Kalinowski J."/>
            <person name="Zyl L.V."/>
            <person name="Trindade M."/>
        </authorList>
    </citation>
    <scope>NUCLEOTIDE SEQUENCE [LARGE SCALE GENOMIC DNA]</scope>
    <source>
        <strain evidence="1 2">XOM25</strain>
    </source>
</reference>